<evidence type="ECO:0000256" key="4">
    <source>
        <dbReference type="ARBA" id="ARBA00022617"/>
    </source>
</evidence>
<dbReference type="InterPro" id="IPR037120">
    <property type="entry name" value="Haem_peroxidase_sf_animal"/>
</dbReference>
<dbReference type="AlphaFoldDB" id="A0A0A9W2V6"/>
<feature type="binding site" description="axial binding residue" evidence="7">
    <location>
        <position position="505"/>
    </location>
    <ligand>
        <name>heme b</name>
        <dbReference type="ChEBI" id="CHEBI:60344"/>
    </ligand>
    <ligandPart>
        <name>Fe</name>
        <dbReference type="ChEBI" id="CHEBI:18248"/>
    </ligandPart>
</feature>
<dbReference type="Gene3D" id="1.10.640.10">
    <property type="entry name" value="Haem peroxidase domain superfamily, animal type"/>
    <property type="match status" value="1"/>
</dbReference>
<keyword evidence="5" id="KW-0732">Signal</keyword>
<name>A0A0A9W2V6_LYGHE</name>
<keyword evidence="3" id="KW-0575">Peroxidase</keyword>
<evidence type="ECO:0000256" key="6">
    <source>
        <dbReference type="ARBA" id="ARBA00023004"/>
    </source>
</evidence>
<dbReference type="FunFam" id="1.10.640.10:FF:000003">
    <property type="entry name" value="chorion peroxidase"/>
    <property type="match status" value="1"/>
</dbReference>
<evidence type="ECO:0000256" key="7">
    <source>
        <dbReference type="PIRSR" id="PIRSR619791-2"/>
    </source>
</evidence>
<dbReference type="PANTHER" id="PTHR11475">
    <property type="entry name" value="OXIDASE/PEROXIDASE"/>
    <property type="match status" value="1"/>
</dbReference>
<dbReference type="Pfam" id="PF03098">
    <property type="entry name" value="An_peroxidase"/>
    <property type="match status" value="1"/>
</dbReference>
<gene>
    <name evidence="9" type="primary">pxdn_3</name>
    <name evidence="9" type="ORF">CM83_61264</name>
</gene>
<dbReference type="GO" id="GO:0020037">
    <property type="term" value="F:heme binding"/>
    <property type="evidence" value="ECO:0007669"/>
    <property type="project" value="InterPro"/>
</dbReference>
<evidence type="ECO:0000256" key="3">
    <source>
        <dbReference type="ARBA" id="ARBA00022559"/>
    </source>
</evidence>
<dbReference type="GO" id="GO:0046872">
    <property type="term" value="F:metal ion binding"/>
    <property type="evidence" value="ECO:0007669"/>
    <property type="project" value="UniProtKB-KW"/>
</dbReference>
<keyword evidence="6 7" id="KW-0408">Iron</keyword>
<keyword evidence="4 7" id="KW-0349">Heme</keyword>
<proteinExistence type="predicted"/>
<keyword evidence="3" id="KW-0560">Oxidoreductase</keyword>
<evidence type="ECO:0000256" key="8">
    <source>
        <dbReference type="SAM" id="Phobius"/>
    </source>
</evidence>
<dbReference type="SUPFAM" id="SSF48113">
    <property type="entry name" value="Heme-dependent peroxidases"/>
    <property type="match status" value="1"/>
</dbReference>
<dbReference type="GO" id="GO:0004601">
    <property type="term" value="F:peroxidase activity"/>
    <property type="evidence" value="ECO:0007669"/>
    <property type="project" value="UniProtKB-KW"/>
</dbReference>
<dbReference type="GO" id="GO:0006979">
    <property type="term" value="P:response to oxidative stress"/>
    <property type="evidence" value="ECO:0007669"/>
    <property type="project" value="InterPro"/>
</dbReference>
<dbReference type="CDD" id="cd09823">
    <property type="entry name" value="peroxinectin_like"/>
    <property type="match status" value="1"/>
</dbReference>
<dbReference type="InterPro" id="IPR019791">
    <property type="entry name" value="Haem_peroxidase_animal"/>
</dbReference>
<comment type="subcellular location">
    <subcellularLocation>
        <location evidence="1">Secreted</location>
    </subcellularLocation>
</comment>
<evidence type="ECO:0000256" key="1">
    <source>
        <dbReference type="ARBA" id="ARBA00004613"/>
    </source>
</evidence>
<evidence type="ECO:0000313" key="9">
    <source>
        <dbReference type="EMBL" id="JAG01756.1"/>
    </source>
</evidence>
<dbReference type="PRINTS" id="PR00457">
    <property type="entry name" value="ANPEROXIDASE"/>
</dbReference>
<dbReference type="PROSITE" id="PS50292">
    <property type="entry name" value="PEROXIDASE_3"/>
    <property type="match status" value="1"/>
</dbReference>
<dbReference type="PANTHER" id="PTHR11475:SF141">
    <property type="entry name" value="CARDINAL"/>
    <property type="match status" value="1"/>
</dbReference>
<keyword evidence="8" id="KW-1133">Transmembrane helix</keyword>
<keyword evidence="8" id="KW-0812">Transmembrane</keyword>
<keyword evidence="2" id="KW-0964">Secreted</keyword>
<reference evidence="9" key="1">
    <citation type="journal article" date="2014" name="PLoS ONE">
        <title>Transcriptome-Based Identification of ABC Transporters in the Western Tarnished Plant Bug Lygus hesperus.</title>
        <authorList>
            <person name="Hull J.J."/>
            <person name="Chaney K."/>
            <person name="Geib S.M."/>
            <person name="Fabrick J.A."/>
            <person name="Brent C.S."/>
            <person name="Walsh D."/>
            <person name="Lavine L.C."/>
        </authorList>
    </citation>
    <scope>NUCLEOTIDE SEQUENCE</scope>
</reference>
<keyword evidence="8" id="KW-0472">Membrane</keyword>
<keyword evidence="7" id="KW-0479">Metal-binding</keyword>
<evidence type="ECO:0000256" key="2">
    <source>
        <dbReference type="ARBA" id="ARBA00022525"/>
    </source>
</evidence>
<sequence length="749" mass="85142">MYTEKSPLTGGQPTYQNPSRMYKKQVKQFQCLLCAAVLSLFAIALITAIVFSVDEDELDNLINGNASLEGKLQASPGGGISEVEFNKALKQGLEKVMEEEDAMMRSPKILVNTPSYRHFRLVSFPENYNNVSRLGQLSDELTKYFIREKPELRLNISSVNVAENEEFKEYCRSSRSRICRSSQYRSIDGACNNLQHPDWGTSMRPFLRLLSPEYCDGVSEPRCGSREALPPARDVTLKLHRANYKSDHKFNFMFAVWGQFIDHDITATAITRLINGQMVSCCGSKGIDKCYPVILSEDDPIFILYNTSCMEFVRSTPAPRCTLGPREQLNQQTSFLDGSVIYGSNEELSRRLRSFQGGRMAVSVSEDGRDLLPVSIDLTDGCNREEEAKNGRYCFLAGDVRANENLHLTTLHVIMVRHHNRIASRLQQLNPQWDDERTYQETRKIVTAQVQHITYKELLVPLLGEKIMESYDLKVRTSAYSTIYDDTINPSIANNFATSSFRFAHSLLPGLMKSYEETSPDSLTLLRKIFFNPFPLYTAGSLDRILMSAVGTDVQKANRFFTTEVTQHLFEEPQNLTVPKKCGLDLVSMNIQRGRDHGLPGYPKWRVYCNLTPVKEFKDLKKFMDDESIEALQRLYKTVDDIDLYSGSLSETPLKGSMLGPTATCLIAEQFRRTKFGDRFWYDAYTGPHSFTADQLKEIKKTTLARIVCDNSDNVKEVPENLLLFSGISNKNIQCEELADIDFAPWSER</sequence>
<feature type="transmembrane region" description="Helical" evidence="8">
    <location>
        <begin position="29"/>
        <end position="53"/>
    </location>
</feature>
<evidence type="ECO:0000256" key="5">
    <source>
        <dbReference type="ARBA" id="ARBA00022729"/>
    </source>
</evidence>
<reference evidence="9" key="2">
    <citation type="submission" date="2014-07" db="EMBL/GenBank/DDBJ databases">
        <authorList>
            <person name="Hull J."/>
        </authorList>
    </citation>
    <scope>NUCLEOTIDE SEQUENCE</scope>
</reference>
<organism evidence="9">
    <name type="scientific">Lygus hesperus</name>
    <name type="common">Western plant bug</name>
    <dbReference type="NCBI Taxonomy" id="30085"/>
    <lineage>
        <taxon>Eukaryota</taxon>
        <taxon>Metazoa</taxon>
        <taxon>Ecdysozoa</taxon>
        <taxon>Arthropoda</taxon>
        <taxon>Hexapoda</taxon>
        <taxon>Insecta</taxon>
        <taxon>Pterygota</taxon>
        <taxon>Neoptera</taxon>
        <taxon>Paraneoptera</taxon>
        <taxon>Hemiptera</taxon>
        <taxon>Heteroptera</taxon>
        <taxon>Panheteroptera</taxon>
        <taxon>Cimicomorpha</taxon>
        <taxon>Miridae</taxon>
        <taxon>Mirini</taxon>
        <taxon>Lygus</taxon>
    </lineage>
</organism>
<accession>A0A0A9W2V6</accession>
<dbReference type="GO" id="GO:0005576">
    <property type="term" value="C:extracellular region"/>
    <property type="evidence" value="ECO:0007669"/>
    <property type="project" value="UniProtKB-SubCell"/>
</dbReference>
<dbReference type="InterPro" id="IPR010255">
    <property type="entry name" value="Haem_peroxidase_sf"/>
</dbReference>
<protein>
    <submittedName>
        <fullName evidence="9">Peroxidasin</fullName>
    </submittedName>
</protein>
<dbReference type="GO" id="GO:0022412">
    <property type="term" value="P:cellular process involved in reproduction in multicellular organism"/>
    <property type="evidence" value="ECO:0007669"/>
    <property type="project" value="UniProtKB-ARBA"/>
</dbReference>
<dbReference type="EMBL" id="GBHO01041848">
    <property type="protein sequence ID" value="JAG01756.1"/>
    <property type="molecule type" value="Transcribed_RNA"/>
</dbReference>